<evidence type="ECO:0000313" key="2">
    <source>
        <dbReference type="EMBL" id="TWV61635.1"/>
    </source>
</evidence>
<evidence type="ECO:0000256" key="1">
    <source>
        <dbReference type="SAM" id="SignalP"/>
    </source>
</evidence>
<dbReference type="RefSeq" id="WP_146375451.1">
    <property type="nucleotide sequence ID" value="NZ_VOHW01000005.1"/>
</dbReference>
<comment type="caution">
    <text evidence="2">The sequence shown here is derived from an EMBL/GenBank/DDBJ whole genome shotgun (WGS) entry which is preliminary data.</text>
</comment>
<name>A0A5C6KGK8_PARDI</name>
<reference evidence="2 3" key="1">
    <citation type="submission" date="2019-07" db="EMBL/GenBank/DDBJ databases">
        <title>Genome sequencing of Parabacteroides distasonis iSURF_7.</title>
        <authorList>
            <person name="Degefu H.N."/>
            <person name="Ruoff K.L."/>
            <person name="Price C.E."/>
            <person name="Valls R.A."/>
            <person name="O'Toole G.A."/>
        </authorList>
    </citation>
    <scope>NUCLEOTIDE SEQUENCE [LARGE SCALE GENOMIC DNA]</scope>
    <source>
        <strain evidence="2 3">CFPLTA003_1B</strain>
    </source>
</reference>
<evidence type="ECO:0000313" key="3">
    <source>
        <dbReference type="Proteomes" id="UP000315827"/>
    </source>
</evidence>
<dbReference type="EMBL" id="VOHW01000005">
    <property type="protein sequence ID" value="TWV61635.1"/>
    <property type="molecule type" value="Genomic_DNA"/>
</dbReference>
<feature type="signal peptide" evidence="1">
    <location>
        <begin position="1"/>
        <end position="20"/>
    </location>
</feature>
<dbReference type="Proteomes" id="UP000315827">
    <property type="component" value="Unassembled WGS sequence"/>
</dbReference>
<gene>
    <name evidence="2" type="ORF">FSA05_09940</name>
</gene>
<dbReference type="AlphaFoldDB" id="A0A5C6KGK8"/>
<protein>
    <submittedName>
        <fullName evidence="2">Uncharacterized protein</fullName>
    </submittedName>
</protein>
<sequence length="255" mass="28772">MNKRVTILLLLFLTSIPALFAQTIEDKKRIDVQSKSSVNAGEQLLNTEHIKPELPDEVNKKDAIKKELSSSSEIAPVNSSQGLSPFFYAYPMIMKNIPILTDFYRFQQNSIYKQFSFVGSGQKVSYIGLGEYISINGAIRWMLSKRLSIDAGGMFSRQFYFASPLFRQDIMGVNTRMQYALTNSISLNIWGQYIFPGEQSPFSTYNPLFPHTGVGASVSVDLKKDTEMSVGAEYQYDNKSQKWKLESSGRVSIGF</sequence>
<accession>A0A5C6KGK8</accession>
<feature type="chain" id="PRO_5022964090" evidence="1">
    <location>
        <begin position="21"/>
        <end position="255"/>
    </location>
</feature>
<proteinExistence type="predicted"/>
<organism evidence="2 3">
    <name type="scientific">Parabacteroides distasonis</name>
    <dbReference type="NCBI Taxonomy" id="823"/>
    <lineage>
        <taxon>Bacteria</taxon>
        <taxon>Pseudomonadati</taxon>
        <taxon>Bacteroidota</taxon>
        <taxon>Bacteroidia</taxon>
        <taxon>Bacteroidales</taxon>
        <taxon>Tannerellaceae</taxon>
        <taxon>Parabacteroides</taxon>
    </lineage>
</organism>
<keyword evidence="1" id="KW-0732">Signal</keyword>